<proteinExistence type="predicted"/>
<dbReference type="Gene3D" id="3.30.420.10">
    <property type="entry name" value="Ribonuclease H-like superfamily/Ribonuclease H"/>
    <property type="match status" value="1"/>
</dbReference>
<dbReference type="SUPFAM" id="SSF53098">
    <property type="entry name" value="Ribonuclease H-like"/>
    <property type="match status" value="1"/>
</dbReference>
<evidence type="ECO:0000259" key="2">
    <source>
        <dbReference type="Pfam" id="PF10108"/>
    </source>
</evidence>
<evidence type="ECO:0000256" key="1">
    <source>
        <dbReference type="SAM" id="MobiDB-lite"/>
    </source>
</evidence>
<dbReference type="Pfam" id="PF10108">
    <property type="entry name" value="DNA_pol_B_exo2"/>
    <property type="match status" value="1"/>
</dbReference>
<dbReference type="InterPro" id="IPR019288">
    <property type="entry name" value="3'-5'_exonuclease_PolB-like"/>
</dbReference>
<dbReference type="InterPro" id="IPR036397">
    <property type="entry name" value="RNaseH_sf"/>
</dbReference>
<feature type="domain" description="Predicted 3'-5' exonuclease PolB-like" evidence="2">
    <location>
        <begin position="56"/>
        <end position="214"/>
    </location>
</feature>
<protein>
    <recommendedName>
        <fullName evidence="2">Predicted 3'-5' exonuclease PolB-like domain-containing protein</fullName>
    </recommendedName>
</protein>
<evidence type="ECO:0000313" key="3">
    <source>
        <dbReference type="EMBL" id="MCS4038035.1"/>
    </source>
</evidence>
<dbReference type="GO" id="GO:0003676">
    <property type="term" value="F:nucleic acid binding"/>
    <property type="evidence" value="ECO:0007669"/>
    <property type="project" value="InterPro"/>
</dbReference>
<reference evidence="3" key="1">
    <citation type="submission" date="2022-08" db="EMBL/GenBank/DDBJ databases">
        <title>Genomic Encyclopedia of Type Strains, Phase V (KMG-V): Genome sequencing to study the core and pangenomes of soil and plant-associated prokaryotes.</title>
        <authorList>
            <person name="Whitman W."/>
        </authorList>
    </citation>
    <scope>NUCLEOTIDE SEQUENCE</scope>
    <source>
        <strain evidence="3">SP3012</strain>
    </source>
</reference>
<dbReference type="InterPro" id="IPR012337">
    <property type="entry name" value="RNaseH-like_sf"/>
</dbReference>
<dbReference type="Proteomes" id="UP001155040">
    <property type="component" value="Unassembled WGS sequence"/>
</dbReference>
<organism evidence="3 4">
    <name type="scientific">Salinibacter ruber</name>
    <dbReference type="NCBI Taxonomy" id="146919"/>
    <lineage>
        <taxon>Bacteria</taxon>
        <taxon>Pseudomonadati</taxon>
        <taxon>Rhodothermota</taxon>
        <taxon>Rhodothermia</taxon>
        <taxon>Rhodothermales</taxon>
        <taxon>Salinibacteraceae</taxon>
        <taxon>Salinibacter</taxon>
    </lineage>
</organism>
<accession>A0A9X2ZCT3</accession>
<name>A0A9X2ZCT3_9BACT</name>
<dbReference type="AlphaFoldDB" id="A0A9X2ZCT3"/>
<dbReference type="RefSeq" id="WP_259091291.1">
    <property type="nucleotide sequence ID" value="NZ_JANUBF010000034.1"/>
</dbReference>
<feature type="region of interest" description="Disordered" evidence="1">
    <location>
        <begin position="19"/>
        <end position="47"/>
    </location>
</feature>
<sequence>MNYVAWDIETCPLPSEALPDAQQERLKSEVERLRERSPEKSEEALHRQAGSFHPHLGWICCISAVRGSSSGGVEEPKSWTAASPEEEEALLDQFWADVHAIGRHHDRSREDLRWVTFNGKEFDVPFLTARTIANGLAPTRKDITHTYPYDHDPHADLMGIWQSSNYSLEGLCSFLGVDAPKDEVDGSMVAELTRDGRIGEVADYCEGDAVATLLCAQETSVLL</sequence>
<evidence type="ECO:0000313" key="4">
    <source>
        <dbReference type="Proteomes" id="UP001155040"/>
    </source>
</evidence>
<dbReference type="EMBL" id="JANUBF010000034">
    <property type="protein sequence ID" value="MCS4038035.1"/>
    <property type="molecule type" value="Genomic_DNA"/>
</dbReference>
<gene>
    <name evidence="3" type="ORF">GGQ01_003124</name>
</gene>
<feature type="compositionally biased region" description="Basic and acidic residues" evidence="1">
    <location>
        <begin position="22"/>
        <end position="46"/>
    </location>
</feature>
<comment type="caution">
    <text evidence="3">The sequence shown here is derived from an EMBL/GenBank/DDBJ whole genome shotgun (WGS) entry which is preliminary data.</text>
</comment>